<gene>
    <name evidence="2" type="ORF">BOTBODRAFT_27919</name>
</gene>
<organism evidence="2 3">
    <name type="scientific">Botryobasidium botryosum (strain FD-172 SS1)</name>
    <dbReference type="NCBI Taxonomy" id="930990"/>
    <lineage>
        <taxon>Eukaryota</taxon>
        <taxon>Fungi</taxon>
        <taxon>Dikarya</taxon>
        <taxon>Basidiomycota</taxon>
        <taxon>Agaricomycotina</taxon>
        <taxon>Agaricomycetes</taxon>
        <taxon>Cantharellales</taxon>
        <taxon>Botryobasidiaceae</taxon>
        <taxon>Botryobasidium</taxon>
    </lineage>
</organism>
<dbReference type="EMBL" id="KL198019">
    <property type="protein sequence ID" value="KDQ19335.1"/>
    <property type="molecule type" value="Genomic_DNA"/>
</dbReference>
<accession>A0A067MXE5</accession>
<sequence length="295" mass="32947">MIPPTHPNRLVVHRLLFHYLASAGARTLARTVWEEVRQAGHKPTTRESLLLLDIKIGRLKRKRVSPSAVKALMRKEPKAGVQRLYSLALRLLARGGQSYGVNKFTRRFSPRTSSAFNTLLHSRLASSRSKRNARQVKAVFAKLNALISEKFIPDRVTVNVLLKCLLRWPAVTSSTKLRLLFDQLVSSGYPGVVPGETAPFGTQWEATPSQLGLLRPMLTGEVSFRRHAKPMYLMFIKAFYLRGDRSAAKKVIGILKAAELEEKERDVAEAAARRRTRTQGRAGGSLGVLPSDIEC</sequence>
<protein>
    <submittedName>
        <fullName evidence="2">Uncharacterized protein</fullName>
    </submittedName>
</protein>
<dbReference type="Proteomes" id="UP000027195">
    <property type="component" value="Unassembled WGS sequence"/>
</dbReference>
<feature type="region of interest" description="Disordered" evidence="1">
    <location>
        <begin position="274"/>
        <end position="295"/>
    </location>
</feature>
<dbReference type="HOGENOM" id="CLU_943322_0_0_1"/>
<dbReference type="AlphaFoldDB" id="A0A067MXE5"/>
<evidence type="ECO:0000313" key="3">
    <source>
        <dbReference type="Proteomes" id="UP000027195"/>
    </source>
</evidence>
<dbReference type="STRING" id="930990.A0A067MXE5"/>
<name>A0A067MXE5_BOTB1</name>
<dbReference type="OrthoDB" id="2565179at2759"/>
<dbReference type="InParanoid" id="A0A067MXE5"/>
<reference evidence="3" key="1">
    <citation type="journal article" date="2014" name="Proc. Natl. Acad. Sci. U.S.A.">
        <title>Extensive sampling of basidiomycete genomes demonstrates inadequacy of the white-rot/brown-rot paradigm for wood decay fungi.</title>
        <authorList>
            <person name="Riley R."/>
            <person name="Salamov A.A."/>
            <person name="Brown D.W."/>
            <person name="Nagy L.G."/>
            <person name="Floudas D."/>
            <person name="Held B.W."/>
            <person name="Levasseur A."/>
            <person name="Lombard V."/>
            <person name="Morin E."/>
            <person name="Otillar R."/>
            <person name="Lindquist E.A."/>
            <person name="Sun H."/>
            <person name="LaButti K.M."/>
            <person name="Schmutz J."/>
            <person name="Jabbour D."/>
            <person name="Luo H."/>
            <person name="Baker S.E."/>
            <person name="Pisabarro A.G."/>
            <person name="Walton J.D."/>
            <person name="Blanchette R.A."/>
            <person name="Henrissat B."/>
            <person name="Martin F."/>
            <person name="Cullen D."/>
            <person name="Hibbett D.S."/>
            <person name="Grigoriev I.V."/>
        </authorList>
    </citation>
    <scope>NUCLEOTIDE SEQUENCE [LARGE SCALE GENOMIC DNA]</scope>
    <source>
        <strain evidence="3">FD-172 SS1</strain>
    </source>
</reference>
<evidence type="ECO:0000256" key="1">
    <source>
        <dbReference type="SAM" id="MobiDB-lite"/>
    </source>
</evidence>
<evidence type="ECO:0000313" key="2">
    <source>
        <dbReference type="EMBL" id="KDQ19335.1"/>
    </source>
</evidence>
<proteinExistence type="predicted"/>
<keyword evidence="3" id="KW-1185">Reference proteome</keyword>